<proteinExistence type="inferred from homology"/>
<comment type="caution">
    <text evidence="5">The sequence shown here is derived from an EMBL/GenBank/DDBJ whole genome shotgun (WGS) entry which is preliminary data.</text>
</comment>
<evidence type="ECO:0000313" key="5">
    <source>
        <dbReference type="EMBL" id="KZZ95722.1"/>
    </source>
</evidence>
<comment type="similarity">
    <text evidence="1">Belongs to the CSN7/EIF3M family. CSN7 subfamily.</text>
</comment>
<dbReference type="InterPro" id="IPR000717">
    <property type="entry name" value="PCI_dom"/>
</dbReference>
<feature type="region of interest" description="Disordered" evidence="3">
    <location>
        <begin position="208"/>
        <end position="269"/>
    </location>
</feature>
<gene>
    <name evidence="5" type="ORF">AAP_01398</name>
</gene>
<evidence type="ECO:0000256" key="1">
    <source>
        <dbReference type="ARBA" id="ARBA00008482"/>
    </source>
</evidence>
<dbReference type="SMART" id="SM00088">
    <property type="entry name" value="PINT"/>
    <property type="match status" value="1"/>
</dbReference>
<evidence type="ECO:0000313" key="6">
    <source>
        <dbReference type="Proteomes" id="UP000242877"/>
    </source>
</evidence>
<protein>
    <submittedName>
        <fullName evidence="5">COP9 signalosome complex subunit 7a</fullName>
    </submittedName>
</protein>
<keyword evidence="2" id="KW-0736">Signalosome</keyword>
<dbReference type="PANTHER" id="PTHR15350">
    <property type="entry name" value="COP9 SIGNALOSOME COMPLEX SUBUNIT 7/DENDRITIC CELL PROTEIN GA17"/>
    <property type="match status" value="1"/>
</dbReference>
<dbReference type="PROSITE" id="PS50250">
    <property type="entry name" value="PCI"/>
    <property type="match status" value="1"/>
</dbReference>
<dbReference type="Pfam" id="PF22061">
    <property type="entry name" value="CSN7_HB_subdom"/>
    <property type="match status" value="1"/>
</dbReference>
<keyword evidence="6" id="KW-1185">Reference proteome</keyword>
<dbReference type="Pfam" id="PF01399">
    <property type="entry name" value="PCI"/>
    <property type="match status" value="1"/>
</dbReference>
<dbReference type="InterPro" id="IPR045237">
    <property type="entry name" value="COPS7/eIF3m"/>
</dbReference>
<dbReference type="Proteomes" id="UP000242877">
    <property type="component" value="Unassembled WGS sequence"/>
</dbReference>
<sequence>MEKAHLKAVTAIETFVAQLSTADPSPRFVTNLIENATSSPNTFVFGELLDCPAVQKLRDEGVSQEHLAYLTSLEIFAWGTWEEYHSTPNLPPLNEPQQEKLRLLSLITLAQQHVPLPYDTVMNSLALETTSALEALVTKAIYLDLISAKMSPATSPAVIYVTATAPMRDIRPNSLPNMLSSLNAWRDRCLSAVSYIEQQIENIHKEAEARHEHEQQLTERQKRLFPNSPVGTADEAVAEDTRPISHAQRLKRQFKARGVSMDTDEDSDL</sequence>
<dbReference type="VEuPathDB" id="FungiDB:AAP_01398"/>
<evidence type="ECO:0000256" key="3">
    <source>
        <dbReference type="SAM" id="MobiDB-lite"/>
    </source>
</evidence>
<organism evidence="5 6">
    <name type="scientific">Ascosphaera apis ARSEF 7405</name>
    <dbReference type="NCBI Taxonomy" id="392613"/>
    <lineage>
        <taxon>Eukaryota</taxon>
        <taxon>Fungi</taxon>
        <taxon>Dikarya</taxon>
        <taxon>Ascomycota</taxon>
        <taxon>Pezizomycotina</taxon>
        <taxon>Eurotiomycetes</taxon>
        <taxon>Eurotiomycetidae</taxon>
        <taxon>Onygenales</taxon>
        <taxon>Ascosphaeraceae</taxon>
        <taxon>Ascosphaera</taxon>
    </lineage>
</organism>
<accession>A0A162IL43</accession>
<name>A0A162IL43_9EURO</name>
<evidence type="ECO:0000256" key="2">
    <source>
        <dbReference type="ARBA" id="ARBA00022790"/>
    </source>
</evidence>
<evidence type="ECO:0000259" key="4">
    <source>
        <dbReference type="PROSITE" id="PS50250"/>
    </source>
</evidence>
<dbReference type="AlphaFoldDB" id="A0A162IL43"/>
<feature type="domain" description="PCI" evidence="4">
    <location>
        <begin position="1"/>
        <end position="164"/>
    </location>
</feature>
<dbReference type="PANTHER" id="PTHR15350:SF5">
    <property type="entry name" value="COP9 SIGNALOSOME COMPLEX SUBUNIT 7"/>
    <property type="match status" value="1"/>
</dbReference>
<dbReference type="GO" id="GO:0008180">
    <property type="term" value="C:COP9 signalosome"/>
    <property type="evidence" value="ECO:0007669"/>
    <property type="project" value="UniProtKB-KW"/>
</dbReference>
<feature type="compositionally biased region" description="Basic and acidic residues" evidence="3">
    <location>
        <begin position="208"/>
        <end position="222"/>
    </location>
</feature>
<dbReference type="EMBL" id="AZGZ01000004">
    <property type="protein sequence ID" value="KZZ95722.1"/>
    <property type="molecule type" value="Genomic_DNA"/>
</dbReference>
<dbReference type="OrthoDB" id="10265275at2759"/>
<reference evidence="5 6" key="1">
    <citation type="journal article" date="2016" name="Genome Biol. Evol.">
        <title>Divergent and convergent evolution of fungal pathogenicity.</title>
        <authorList>
            <person name="Shang Y."/>
            <person name="Xiao G."/>
            <person name="Zheng P."/>
            <person name="Cen K."/>
            <person name="Zhan S."/>
            <person name="Wang C."/>
        </authorList>
    </citation>
    <scope>NUCLEOTIDE SEQUENCE [LARGE SCALE GENOMIC DNA]</scope>
    <source>
        <strain evidence="5 6">ARSEF 7405</strain>
    </source>
</reference>